<dbReference type="GO" id="GO:0004222">
    <property type="term" value="F:metalloendopeptidase activity"/>
    <property type="evidence" value="ECO:0007669"/>
    <property type="project" value="TreeGrafter"/>
</dbReference>
<dbReference type="Gene3D" id="2.70.70.10">
    <property type="entry name" value="Glucose Permease (Domain IIA)"/>
    <property type="match status" value="1"/>
</dbReference>
<gene>
    <name evidence="3" type="ORF">BW247_00375</name>
</gene>
<name>A0A1P8UKW1_9GAMM</name>
<dbReference type="CDD" id="cd12797">
    <property type="entry name" value="M23_peptidase"/>
    <property type="match status" value="1"/>
</dbReference>
<dbReference type="InterPro" id="IPR016047">
    <property type="entry name" value="M23ase_b-sheet_dom"/>
</dbReference>
<dbReference type="Pfam" id="PF01551">
    <property type="entry name" value="Peptidase_M23"/>
    <property type="match status" value="1"/>
</dbReference>
<sequence length="381" mass="41987">MLLFTCLTLASVVGARAQAADSTRQQLQALQTHIEQVTRQLEAAQGERGKLTAELRRAEEAIAHAATALRDTRKRLAGQRAKLDRLDRRAATEQQAVQGEVDALRAQIIAAYRMGREPAIKLFLNQQGPARLGRMLAYYDYLNQARAADIAQARKALAELIATRRQAAAQRRQLQATLNAQRAKQTALQQAENRRRIALSKLDRIIVSKRTRLANLQENEKRLQKLLSSVRQTVVSDASLNALSQRPFGQLRGRLPWPTAGTLAVRFNTPRSGSGGTLRWQGVFINAPKGQAVHAIDAGRVVFANWLSGYGLLLIIDHGHGYMSLYGHTQAIYRGVGTWVRAGETVASVGDSGGRRTQGLYFAIRHNGAPLDPSRWCGGRP</sequence>
<feature type="coiled-coil region" evidence="1">
    <location>
        <begin position="20"/>
        <end position="96"/>
    </location>
</feature>
<dbReference type="InterPro" id="IPR050570">
    <property type="entry name" value="Cell_wall_metabolism_enzyme"/>
</dbReference>
<protein>
    <recommendedName>
        <fullName evidence="2">M23ase beta-sheet core domain-containing protein</fullName>
    </recommendedName>
</protein>
<evidence type="ECO:0000313" key="4">
    <source>
        <dbReference type="Proteomes" id="UP000243807"/>
    </source>
</evidence>
<keyword evidence="1" id="KW-0175">Coiled coil</keyword>
<dbReference type="SUPFAM" id="SSF51261">
    <property type="entry name" value="Duplicated hybrid motif"/>
    <property type="match status" value="1"/>
</dbReference>
<feature type="domain" description="M23ase beta-sheet core" evidence="2">
    <location>
        <begin position="280"/>
        <end position="373"/>
    </location>
</feature>
<dbReference type="PANTHER" id="PTHR21666">
    <property type="entry name" value="PEPTIDASE-RELATED"/>
    <property type="match status" value="1"/>
</dbReference>
<dbReference type="KEGG" id="afy:BW247_00375"/>
<reference evidence="3 4" key="1">
    <citation type="submission" date="2017-01" db="EMBL/GenBank/DDBJ databases">
        <title>Draft sequence of Acidihalobacter ferrooxidans strain DSM 14175 (strain V8).</title>
        <authorList>
            <person name="Khaleque H.N."/>
            <person name="Ramsay J.P."/>
            <person name="Murphy R.J.T."/>
            <person name="Kaksonen A.H."/>
            <person name="Boxall N.J."/>
            <person name="Watkin E.L.J."/>
        </authorList>
    </citation>
    <scope>NUCLEOTIDE SEQUENCE [LARGE SCALE GENOMIC DNA]</scope>
    <source>
        <strain evidence="3 4">V8</strain>
    </source>
</reference>
<keyword evidence="4" id="KW-1185">Reference proteome</keyword>
<evidence type="ECO:0000259" key="2">
    <source>
        <dbReference type="Pfam" id="PF01551"/>
    </source>
</evidence>
<dbReference type="Proteomes" id="UP000243807">
    <property type="component" value="Chromosome"/>
</dbReference>
<dbReference type="AlphaFoldDB" id="A0A1P8UKW1"/>
<evidence type="ECO:0000256" key="1">
    <source>
        <dbReference type="SAM" id="Coils"/>
    </source>
</evidence>
<dbReference type="FunFam" id="2.70.70.10:FF:000003">
    <property type="entry name" value="Murein hydrolase activator EnvC"/>
    <property type="match status" value="1"/>
</dbReference>
<dbReference type="InterPro" id="IPR011055">
    <property type="entry name" value="Dup_hybrid_motif"/>
</dbReference>
<dbReference type="PANTHER" id="PTHR21666:SF270">
    <property type="entry name" value="MUREIN HYDROLASE ACTIVATOR ENVC"/>
    <property type="match status" value="1"/>
</dbReference>
<organism evidence="3 4">
    <name type="scientific">Acidihalobacter ferrooxydans</name>
    <dbReference type="NCBI Taxonomy" id="1765967"/>
    <lineage>
        <taxon>Bacteria</taxon>
        <taxon>Pseudomonadati</taxon>
        <taxon>Pseudomonadota</taxon>
        <taxon>Gammaproteobacteria</taxon>
        <taxon>Chromatiales</taxon>
        <taxon>Ectothiorhodospiraceae</taxon>
        <taxon>Acidihalobacter</taxon>
    </lineage>
</organism>
<evidence type="ECO:0000313" key="3">
    <source>
        <dbReference type="EMBL" id="APZ44445.1"/>
    </source>
</evidence>
<dbReference type="Gene3D" id="1.10.287.1490">
    <property type="match status" value="1"/>
</dbReference>
<feature type="coiled-coil region" evidence="1">
    <location>
        <begin position="150"/>
        <end position="233"/>
    </location>
</feature>
<dbReference type="EMBL" id="CP019434">
    <property type="protein sequence ID" value="APZ44445.1"/>
    <property type="molecule type" value="Genomic_DNA"/>
</dbReference>
<dbReference type="STRING" id="1765967.BW247_00375"/>
<accession>A0A1P8UKW1</accession>
<proteinExistence type="predicted"/>